<gene>
    <name evidence="1" type="ORF">OOZ53_18670</name>
</gene>
<reference evidence="1" key="1">
    <citation type="submission" date="2022-11" db="EMBL/GenBank/DDBJ databases">
        <title>Hoeflea poritis sp. nov., isolated from scleractinian coral Porites lutea.</title>
        <authorList>
            <person name="Zhang G."/>
            <person name="Wei Q."/>
            <person name="Cai L."/>
        </authorList>
    </citation>
    <scope>NUCLEOTIDE SEQUENCE</scope>
    <source>
        <strain evidence="1">E7-10</strain>
    </source>
</reference>
<name>A0ABT4VRR5_9HYPH</name>
<sequence length="350" mass="36809">MRTQPTLPLLLFAGIFCLKPASDVKAIEPQVGGVDTHVDSTIDAEGRSVSRLNGEVLFATGSLTGEDGVGEIALFANTTRFYGSSLRLGSHHDSFDNDFSAPGFSLILAPEVPENGLFPVFRIFGAARSGHMERIGDTTQNGFITVIDGSNPALTPITDSRNIALELDYFSIGGEVSFTGQLNGFDVWAGPIVEHSDFDYSLREQVSGGGPFFSHNLDLDLSSTFFGPKFGIGKVQPYKDVIVYGSVWGAAGVNRTKMTVNQFGTALPAASASDTENEIAFRAGVNAGVGVPLGRALLNFNVFADLNSAAPNVDYPSRGGTAIQAASDMAYGVGAKVGVTIPLGGSDRLN</sequence>
<protein>
    <recommendedName>
        <fullName evidence="3">Porin</fullName>
    </recommendedName>
</protein>
<comment type="caution">
    <text evidence="1">The sequence shown here is derived from an EMBL/GenBank/DDBJ whole genome shotgun (WGS) entry which is preliminary data.</text>
</comment>
<dbReference type="Proteomes" id="UP001148313">
    <property type="component" value="Unassembled WGS sequence"/>
</dbReference>
<accession>A0ABT4VRR5</accession>
<evidence type="ECO:0008006" key="3">
    <source>
        <dbReference type="Google" id="ProtNLM"/>
    </source>
</evidence>
<dbReference type="EMBL" id="JAPJZH010000012">
    <property type="protein sequence ID" value="MDA4847392.1"/>
    <property type="molecule type" value="Genomic_DNA"/>
</dbReference>
<organism evidence="1 2">
    <name type="scientific">Hoeflea poritis</name>
    <dbReference type="NCBI Taxonomy" id="2993659"/>
    <lineage>
        <taxon>Bacteria</taxon>
        <taxon>Pseudomonadati</taxon>
        <taxon>Pseudomonadota</taxon>
        <taxon>Alphaproteobacteria</taxon>
        <taxon>Hyphomicrobiales</taxon>
        <taxon>Rhizobiaceae</taxon>
        <taxon>Hoeflea</taxon>
    </lineage>
</organism>
<proteinExistence type="predicted"/>
<keyword evidence="2" id="KW-1185">Reference proteome</keyword>
<evidence type="ECO:0000313" key="1">
    <source>
        <dbReference type="EMBL" id="MDA4847392.1"/>
    </source>
</evidence>
<dbReference type="RefSeq" id="WP_271091212.1">
    <property type="nucleotide sequence ID" value="NZ_JAPJZH010000012.1"/>
</dbReference>
<evidence type="ECO:0000313" key="2">
    <source>
        <dbReference type="Proteomes" id="UP001148313"/>
    </source>
</evidence>